<dbReference type="PANTHER" id="PTHR41523">
    <property type="entry name" value="TWO-COMPONENT SYSTEM SENSOR PROTEIN"/>
    <property type="match status" value="1"/>
</dbReference>
<comment type="caution">
    <text evidence="12">The sequence shown here is derived from an EMBL/GenBank/DDBJ whole genome shotgun (WGS) entry which is preliminary data.</text>
</comment>
<dbReference type="PROSITE" id="PS50113">
    <property type="entry name" value="PAC"/>
    <property type="match status" value="2"/>
</dbReference>
<dbReference type="Gene3D" id="3.30.450.20">
    <property type="entry name" value="PAS domain"/>
    <property type="match status" value="2"/>
</dbReference>
<dbReference type="Pfam" id="PF08447">
    <property type="entry name" value="PAS_3"/>
    <property type="match status" value="1"/>
</dbReference>
<dbReference type="SMART" id="SM00086">
    <property type="entry name" value="PAC"/>
    <property type="match status" value="2"/>
</dbReference>
<keyword evidence="8" id="KW-0843">Virulence</keyword>
<evidence type="ECO:0000259" key="11">
    <source>
        <dbReference type="PROSITE" id="PS50113"/>
    </source>
</evidence>
<evidence type="ECO:0000256" key="4">
    <source>
        <dbReference type="ARBA" id="ARBA00022679"/>
    </source>
</evidence>
<organism evidence="12">
    <name type="scientific">Oscillatoriales cyanobacterium SpSt-418</name>
    <dbReference type="NCBI Taxonomy" id="2282169"/>
    <lineage>
        <taxon>Bacteria</taxon>
        <taxon>Bacillati</taxon>
        <taxon>Cyanobacteriota</taxon>
        <taxon>Cyanophyceae</taxon>
        <taxon>Oscillatoriophycideae</taxon>
        <taxon>Oscillatoriales</taxon>
    </lineage>
</organism>
<dbReference type="InterPro" id="IPR001610">
    <property type="entry name" value="PAC"/>
</dbReference>
<feature type="domain" description="PAC" evidence="11">
    <location>
        <begin position="63"/>
        <end position="114"/>
    </location>
</feature>
<dbReference type="SMART" id="SM00387">
    <property type="entry name" value="HATPase_c"/>
    <property type="match status" value="1"/>
</dbReference>
<dbReference type="Pfam" id="PF13426">
    <property type="entry name" value="PAS_9"/>
    <property type="match status" value="1"/>
</dbReference>
<evidence type="ECO:0000256" key="9">
    <source>
        <dbReference type="SAM" id="Coils"/>
    </source>
</evidence>
<keyword evidence="5" id="KW-0547">Nucleotide-binding</keyword>
<name>A0A7C3KGU2_9CYAN</name>
<dbReference type="Gene3D" id="3.30.565.10">
    <property type="entry name" value="Histidine kinase-like ATPase, C-terminal domain"/>
    <property type="match status" value="1"/>
</dbReference>
<dbReference type="InterPro" id="IPR011495">
    <property type="entry name" value="Sig_transdc_His_kin_sub2_dim/P"/>
</dbReference>
<gene>
    <name evidence="12" type="ORF">ENR64_19775</name>
</gene>
<evidence type="ECO:0000259" key="10">
    <source>
        <dbReference type="PROSITE" id="PS50112"/>
    </source>
</evidence>
<keyword evidence="4" id="KW-0808">Transferase</keyword>
<evidence type="ECO:0000256" key="7">
    <source>
        <dbReference type="ARBA" id="ARBA00022840"/>
    </source>
</evidence>
<dbReference type="Gene3D" id="2.10.70.100">
    <property type="match status" value="1"/>
</dbReference>
<dbReference type="SUPFAM" id="SSF55785">
    <property type="entry name" value="PYP-like sensor domain (PAS domain)"/>
    <property type="match status" value="2"/>
</dbReference>
<dbReference type="SMART" id="SM00091">
    <property type="entry name" value="PAS"/>
    <property type="match status" value="2"/>
</dbReference>
<evidence type="ECO:0000256" key="3">
    <source>
        <dbReference type="ARBA" id="ARBA00022553"/>
    </source>
</evidence>
<dbReference type="GO" id="GO:0004673">
    <property type="term" value="F:protein histidine kinase activity"/>
    <property type="evidence" value="ECO:0007669"/>
    <property type="project" value="UniProtKB-EC"/>
</dbReference>
<dbReference type="SUPFAM" id="SSF55874">
    <property type="entry name" value="ATPase domain of HSP90 chaperone/DNA topoisomerase II/histidine kinase"/>
    <property type="match status" value="1"/>
</dbReference>
<dbReference type="PANTHER" id="PTHR41523:SF8">
    <property type="entry name" value="ETHYLENE RESPONSE SENSOR PROTEIN"/>
    <property type="match status" value="1"/>
</dbReference>
<evidence type="ECO:0000256" key="6">
    <source>
        <dbReference type="ARBA" id="ARBA00022777"/>
    </source>
</evidence>
<dbReference type="CDD" id="cd00130">
    <property type="entry name" value="PAS"/>
    <property type="match status" value="2"/>
</dbReference>
<dbReference type="InterPro" id="IPR000014">
    <property type="entry name" value="PAS"/>
</dbReference>
<dbReference type="AlphaFoldDB" id="A0A7C3KGU2"/>
<dbReference type="Pfam" id="PF02518">
    <property type="entry name" value="HATPase_c"/>
    <property type="match status" value="1"/>
</dbReference>
<feature type="domain" description="PAS" evidence="10">
    <location>
        <begin position="115"/>
        <end position="185"/>
    </location>
</feature>
<keyword evidence="6" id="KW-0418">Kinase</keyword>
<dbReference type="GO" id="GO:0005524">
    <property type="term" value="F:ATP binding"/>
    <property type="evidence" value="ECO:0007669"/>
    <property type="project" value="UniProtKB-KW"/>
</dbReference>
<accession>A0A7C3KGU2</accession>
<feature type="coiled-coil region" evidence="9">
    <location>
        <begin position="98"/>
        <end position="125"/>
    </location>
</feature>
<feature type="domain" description="PAS" evidence="10">
    <location>
        <begin position="11"/>
        <end position="32"/>
    </location>
</feature>
<dbReference type="Pfam" id="PF07568">
    <property type="entry name" value="HisKA_2"/>
    <property type="match status" value="1"/>
</dbReference>
<dbReference type="NCBIfam" id="TIGR00229">
    <property type="entry name" value="sensory_box"/>
    <property type="match status" value="2"/>
</dbReference>
<dbReference type="InterPro" id="IPR036890">
    <property type="entry name" value="HATPase_C_sf"/>
</dbReference>
<dbReference type="PROSITE" id="PS50112">
    <property type="entry name" value="PAS"/>
    <property type="match status" value="2"/>
</dbReference>
<dbReference type="InterPro" id="IPR013655">
    <property type="entry name" value="PAS_fold_3"/>
</dbReference>
<keyword evidence="7" id="KW-0067">ATP-binding</keyword>
<reference evidence="12" key="1">
    <citation type="journal article" date="2020" name="mSystems">
        <title>Genome- and Community-Level Interaction Insights into Carbon Utilization and Element Cycling Functions of Hydrothermarchaeota in Hydrothermal Sediment.</title>
        <authorList>
            <person name="Zhou Z."/>
            <person name="Liu Y."/>
            <person name="Xu W."/>
            <person name="Pan J."/>
            <person name="Luo Z.H."/>
            <person name="Li M."/>
        </authorList>
    </citation>
    <scope>NUCLEOTIDE SEQUENCE [LARGE SCALE GENOMIC DNA]</scope>
    <source>
        <strain evidence="12">SpSt-418</strain>
    </source>
</reference>
<evidence type="ECO:0000256" key="8">
    <source>
        <dbReference type="ARBA" id="ARBA00023026"/>
    </source>
</evidence>
<proteinExistence type="predicted"/>
<dbReference type="InterPro" id="IPR003594">
    <property type="entry name" value="HATPase_dom"/>
</dbReference>
<dbReference type="EC" id="2.7.13.3" evidence="2"/>
<dbReference type="EMBL" id="DSRU01000279">
    <property type="protein sequence ID" value="HFM99950.1"/>
    <property type="molecule type" value="Genomic_DNA"/>
</dbReference>
<protein>
    <recommendedName>
        <fullName evidence="2">histidine kinase</fullName>
        <ecNumber evidence="2">2.7.13.3</ecNumber>
    </recommendedName>
</protein>
<keyword evidence="9" id="KW-0175">Coiled coil</keyword>
<evidence type="ECO:0000256" key="1">
    <source>
        <dbReference type="ARBA" id="ARBA00000085"/>
    </source>
</evidence>
<sequence length="447" mass="50125">MCLVRACDRVIVYANPKFEQLFGYAPGELNGKPVSLINYGDAHIQPETQTNQIVERILEVGEWTYQVHNVKKDGTPFWCEATASTFEHPEYGRVLVAVQQDITARKEAEEQLQSLSNRLSLALESGAIGTWEWDILKDVHYWDDRMCALYGIQECTLQEQAWFESLHPDDRAATEAALQAALAGKTEFSTEFRIYRRDGRIRFLKAAALVQRNAQGRPDRMVGITYDITDLKQTQESLQTSLKEKDVLLQEIHHRVKNNLQIVYSLLRLQRRKLSDPQASICLLESQNRIESIGLIHEKLYRSGNLAKINFAEYIPSLVTNLFSSYDVSSDQIGLTTEIEAISLDIDRAIPCGLIINELVSNSLKYAFPGKSSGKIYVKLYTKSEPGQIVLVVGDDGVGISSGIDFNQLKTLGLQLVHDLAAQLKGTIHAAVTAGTEFQIMFPRGAC</sequence>
<evidence type="ECO:0000256" key="5">
    <source>
        <dbReference type="ARBA" id="ARBA00022741"/>
    </source>
</evidence>
<evidence type="ECO:0000313" key="12">
    <source>
        <dbReference type="EMBL" id="HFM99950.1"/>
    </source>
</evidence>
<keyword evidence="3" id="KW-0597">Phosphoprotein</keyword>
<evidence type="ECO:0000256" key="2">
    <source>
        <dbReference type="ARBA" id="ARBA00012438"/>
    </source>
</evidence>
<feature type="domain" description="PAC" evidence="11">
    <location>
        <begin position="188"/>
        <end position="240"/>
    </location>
</feature>
<dbReference type="InterPro" id="IPR000700">
    <property type="entry name" value="PAS-assoc_C"/>
</dbReference>
<comment type="catalytic activity">
    <reaction evidence="1">
        <text>ATP + protein L-histidine = ADP + protein N-phospho-L-histidine.</text>
        <dbReference type="EC" id="2.7.13.3"/>
    </reaction>
</comment>
<dbReference type="InterPro" id="IPR035965">
    <property type="entry name" value="PAS-like_dom_sf"/>
</dbReference>